<dbReference type="Gene3D" id="3.30.200.20">
    <property type="entry name" value="Phosphorylase Kinase, domain 1"/>
    <property type="match status" value="1"/>
</dbReference>
<dbReference type="AlphaFoldDB" id="G7L637"/>
<reference evidence="6 8" key="2">
    <citation type="journal article" date="2014" name="BMC Genomics">
        <title>An improved genome release (version Mt4.0) for the model legume Medicago truncatula.</title>
        <authorList>
            <person name="Tang H."/>
            <person name="Krishnakumar V."/>
            <person name="Bidwell S."/>
            <person name="Rosen B."/>
            <person name="Chan A."/>
            <person name="Zhou S."/>
            <person name="Gentzbittel L."/>
            <person name="Childs K.L."/>
            <person name="Yandell M."/>
            <person name="Gundlach H."/>
            <person name="Mayer K.F."/>
            <person name="Schwartz D.C."/>
            <person name="Town C.D."/>
        </authorList>
    </citation>
    <scope>GENOME REANNOTATION</scope>
    <source>
        <strain evidence="7 8">cv. Jemalong A17</strain>
    </source>
</reference>
<dbReference type="InterPro" id="IPR052059">
    <property type="entry name" value="CR_Ser/Thr_kinase"/>
</dbReference>
<sequence length="295" mass="34161">MSEKTKVSQVSAQDFSMFNNVIIYCYKELQTTIHNFSASNKLNRKGYGLVCKVSQLSKWVKLPLAFIFSIKHQNLVEMYRCCFEHDHRILVYRYVQKNSLAKTFLRNCCNINFSWYVIHIIYVDVKADNILPDVNLRLITVDFGLAKLLGLVNPHHHDSAWCDLPQLAMHNNSVDEVVTGLKKISKVPRKKIEIYRGYATRDMVSQCRVTRKLDIFSFSIKLLKIVNGRPNNLSNKIIEGEINVLEAPRFSKISLFCTHDFPELRPSMSTIVNMLNGEEYVNEEILKKSNPILKK</sequence>
<dbReference type="Proteomes" id="UP000002051">
    <property type="component" value="Unassembled WGS sequence"/>
</dbReference>
<keyword evidence="8" id="KW-1185">Reference proteome</keyword>
<reference evidence="6 8" key="1">
    <citation type="journal article" date="2011" name="Nature">
        <title>The Medicago genome provides insight into the evolution of rhizobial symbioses.</title>
        <authorList>
            <person name="Young N.D."/>
            <person name="Debelle F."/>
            <person name="Oldroyd G.E."/>
            <person name="Geurts R."/>
            <person name="Cannon S.B."/>
            <person name="Udvardi M.K."/>
            <person name="Benedito V.A."/>
            <person name="Mayer K.F."/>
            <person name="Gouzy J."/>
            <person name="Schoof H."/>
            <person name="Van de Peer Y."/>
            <person name="Proost S."/>
            <person name="Cook D.R."/>
            <person name="Meyers B.C."/>
            <person name="Spannagl M."/>
            <person name="Cheung F."/>
            <person name="De Mita S."/>
            <person name="Krishnakumar V."/>
            <person name="Gundlach H."/>
            <person name="Zhou S."/>
            <person name="Mudge J."/>
            <person name="Bharti A.K."/>
            <person name="Murray J.D."/>
            <person name="Naoumkina M.A."/>
            <person name="Rosen B."/>
            <person name="Silverstein K.A."/>
            <person name="Tang H."/>
            <person name="Rombauts S."/>
            <person name="Zhao P.X."/>
            <person name="Zhou P."/>
            <person name="Barbe V."/>
            <person name="Bardou P."/>
            <person name="Bechner M."/>
            <person name="Bellec A."/>
            <person name="Berger A."/>
            <person name="Berges H."/>
            <person name="Bidwell S."/>
            <person name="Bisseling T."/>
            <person name="Choisne N."/>
            <person name="Couloux A."/>
            <person name="Denny R."/>
            <person name="Deshpande S."/>
            <person name="Dai X."/>
            <person name="Doyle J.J."/>
            <person name="Dudez A.M."/>
            <person name="Farmer A.D."/>
            <person name="Fouteau S."/>
            <person name="Franken C."/>
            <person name="Gibelin C."/>
            <person name="Gish J."/>
            <person name="Goldstein S."/>
            <person name="Gonzalez A.J."/>
            <person name="Green P.J."/>
            <person name="Hallab A."/>
            <person name="Hartog M."/>
            <person name="Hua A."/>
            <person name="Humphray S.J."/>
            <person name="Jeong D.H."/>
            <person name="Jing Y."/>
            <person name="Jocker A."/>
            <person name="Kenton S.M."/>
            <person name="Kim D.J."/>
            <person name="Klee K."/>
            <person name="Lai H."/>
            <person name="Lang C."/>
            <person name="Lin S."/>
            <person name="Macmil S.L."/>
            <person name="Magdelenat G."/>
            <person name="Matthews L."/>
            <person name="McCorrison J."/>
            <person name="Monaghan E.L."/>
            <person name="Mun J.H."/>
            <person name="Najar F.Z."/>
            <person name="Nicholson C."/>
            <person name="Noirot C."/>
            <person name="O'Bleness M."/>
            <person name="Paule C.R."/>
            <person name="Poulain J."/>
            <person name="Prion F."/>
            <person name="Qin B."/>
            <person name="Qu C."/>
            <person name="Retzel E.F."/>
            <person name="Riddle C."/>
            <person name="Sallet E."/>
            <person name="Samain S."/>
            <person name="Samson N."/>
            <person name="Sanders I."/>
            <person name="Saurat O."/>
            <person name="Scarpelli C."/>
            <person name="Schiex T."/>
            <person name="Segurens B."/>
            <person name="Severin A.J."/>
            <person name="Sherrier D.J."/>
            <person name="Shi R."/>
            <person name="Sims S."/>
            <person name="Singer S.R."/>
            <person name="Sinharoy S."/>
            <person name="Sterck L."/>
            <person name="Viollet A."/>
            <person name="Wang B.B."/>
            <person name="Wang K."/>
            <person name="Wang M."/>
            <person name="Wang X."/>
            <person name="Warfsmann J."/>
            <person name="Weissenbach J."/>
            <person name="White D.D."/>
            <person name="White J.D."/>
            <person name="Wiley G.B."/>
            <person name="Wincker P."/>
            <person name="Xing Y."/>
            <person name="Yang L."/>
            <person name="Yao Z."/>
            <person name="Ying F."/>
            <person name="Zhai J."/>
            <person name="Zhou L."/>
            <person name="Zuber A."/>
            <person name="Denarie J."/>
            <person name="Dixon R.A."/>
            <person name="May G.D."/>
            <person name="Schwartz D.C."/>
            <person name="Rogers J."/>
            <person name="Quetier F."/>
            <person name="Town C.D."/>
            <person name="Roe B.A."/>
        </authorList>
    </citation>
    <scope>NUCLEOTIDE SEQUENCE [LARGE SCALE GENOMIC DNA]</scope>
    <source>
        <strain evidence="6">A17</strain>
        <strain evidence="7 8">cv. Jemalong A17</strain>
    </source>
</reference>
<feature type="domain" description="Protein kinase" evidence="5">
    <location>
        <begin position="1"/>
        <end position="281"/>
    </location>
</feature>
<evidence type="ECO:0000256" key="4">
    <source>
        <dbReference type="ARBA" id="ARBA00022840"/>
    </source>
</evidence>
<proteinExistence type="predicted"/>
<accession>G7L637</accession>
<evidence type="ECO:0000256" key="2">
    <source>
        <dbReference type="ARBA" id="ARBA00022741"/>
    </source>
</evidence>
<evidence type="ECO:0000256" key="1">
    <source>
        <dbReference type="ARBA" id="ARBA00022679"/>
    </source>
</evidence>
<keyword evidence="3 6" id="KW-0418">Kinase</keyword>
<keyword evidence="1" id="KW-0808">Transferase</keyword>
<evidence type="ECO:0000256" key="3">
    <source>
        <dbReference type="ARBA" id="ARBA00022777"/>
    </source>
</evidence>
<protein>
    <submittedName>
        <fullName evidence="6">Receptor-like kinase</fullName>
    </submittedName>
</protein>
<dbReference type="Gene3D" id="1.10.510.10">
    <property type="entry name" value="Transferase(Phosphotransferase) domain 1"/>
    <property type="match status" value="1"/>
</dbReference>
<dbReference type="GO" id="GO:0005524">
    <property type="term" value="F:ATP binding"/>
    <property type="evidence" value="ECO:0007669"/>
    <property type="project" value="UniProtKB-KW"/>
</dbReference>
<evidence type="ECO:0000313" key="8">
    <source>
        <dbReference type="Proteomes" id="UP000002051"/>
    </source>
</evidence>
<keyword evidence="6" id="KW-0675">Receptor</keyword>
<keyword evidence="2" id="KW-0547">Nucleotide-binding</keyword>
<name>G7L637_MEDTR</name>
<dbReference type="SUPFAM" id="SSF56112">
    <property type="entry name" value="Protein kinase-like (PK-like)"/>
    <property type="match status" value="1"/>
</dbReference>
<dbReference type="eggNOG" id="KOG1187">
    <property type="taxonomic scope" value="Eukaryota"/>
</dbReference>
<dbReference type="PROSITE" id="PS50011">
    <property type="entry name" value="PROTEIN_KINASE_DOM"/>
    <property type="match status" value="1"/>
</dbReference>
<dbReference type="InterPro" id="IPR000719">
    <property type="entry name" value="Prot_kinase_dom"/>
</dbReference>
<gene>
    <name evidence="6" type="ordered locus">MTR_7g104560</name>
</gene>
<dbReference type="GO" id="GO:0004674">
    <property type="term" value="F:protein serine/threonine kinase activity"/>
    <property type="evidence" value="ECO:0000318"/>
    <property type="project" value="GO_Central"/>
</dbReference>
<organism evidence="6 8">
    <name type="scientific">Medicago truncatula</name>
    <name type="common">Barrel medic</name>
    <name type="synonym">Medicago tribuloides</name>
    <dbReference type="NCBI Taxonomy" id="3880"/>
    <lineage>
        <taxon>Eukaryota</taxon>
        <taxon>Viridiplantae</taxon>
        <taxon>Streptophyta</taxon>
        <taxon>Embryophyta</taxon>
        <taxon>Tracheophyta</taxon>
        <taxon>Spermatophyta</taxon>
        <taxon>Magnoliopsida</taxon>
        <taxon>eudicotyledons</taxon>
        <taxon>Gunneridae</taxon>
        <taxon>Pentapetalae</taxon>
        <taxon>rosids</taxon>
        <taxon>fabids</taxon>
        <taxon>Fabales</taxon>
        <taxon>Fabaceae</taxon>
        <taxon>Papilionoideae</taxon>
        <taxon>50 kb inversion clade</taxon>
        <taxon>NPAAA clade</taxon>
        <taxon>Hologalegina</taxon>
        <taxon>IRL clade</taxon>
        <taxon>Trifolieae</taxon>
        <taxon>Medicago</taxon>
    </lineage>
</organism>
<dbReference type="InterPro" id="IPR011009">
    <property type="entry name" value="Kinase-like_dom_sf"/>
</dbReference>
<keyword evidence="4" id="KW-0067">ATP-binding</keyword>
<dbReference type="EMBL" id="CM001223">
    <property type="protein sequence ID" value="AES82034.1"/>
    <property type="molecule type" value="Genomic_DNA"/>
</dbReference>
<evidence type="ECO:0000313" key="7">
    <source>
        <dbReference type="EnsemblPlants" id="AES82034"/>
    </source>
</evidence>
<dbReference type="EnsemblPlants" id="AES82034">
    <property type="protein sequence ID" value="AES82034"/>
    <property type="gene ID" value="MTR_7g104560"/>
</dbReference>
<evidence type="ECO:0000313" key="6">
    <source>
        <dbReference type="EMBL" id="AES82034.1"/>
    </source>
</evidence>
<dbReference type="PANTHER" id="PTHR47973">
    <property type="entry name" value="CYSTEINE-RICH RECEPTOR-LIKE PROTEIN KINASE 3"/>
    <property type="match status" value="1"/>
</dbReference>
<dbReference type="PaxDb" id="3880-AES82034"/>
<dbReference type="HOGENOM" id="CLU_944508_0_0_1"/>
<reference evidence="7" key="3">
    <citation type="submission" date="2015-04" db="UniProtKB">
        <authorList>
            <consortium name="EnsemblPlants"/>
        </authorList>
    </citation>
    <scope>IDENTIFICATION</scope>
    <source>
        <strain evidence="7">cv. Jemalong A17</strain>
    </source>
</reference>
<evidence type="ECO:0000259" key="5">
    <source>
        <dbReference type="PROSITE" id="PS50011"/>
    </source>
</evidence>